<protein>
    <recommendedName>
        <fullName evidence="4">DUF3592 domain-containing protein</fullName>
    </recommendedName>
</protein>
<proteinExistence type="predicted"/>
<feature type="transmembrane region" description="Helical" evidence="1">
    <location>
        <begin position="145"/>
        <end position="167"/>
    </location>
</feature>
<accession>A0A9D2J3K3</accession>
<organism evidence="2 3">
    <name type="scientific">Candidatus Ruania gallistercoris</name>
    <dbReference type="NCBI Taxonomy" id="2838746"/>
    <lineage>
        <taxon>Bacteria</taxon>
        <taxon>Bacillati</taxon>
        <taxon>Actinomycetota</taxon>
        <taxon>Actinomycetes</taxon>
        <taxon>Micrococcales</taxon>
        <taxon>Ruaniaceae</taxon>
        <taxon>Ruania</taxon>
    </lineage>
</organism>
<evidence type="ECO:0000313" key="2">
    <source>
        <dbReference type="EMBL" id="HIZ35228.1"/>
    </source>
</evidence>
<feature type="non-terminal residue" evidence="2">
    <location>
        <position position="262"/>
    </location>
</feature>
<gene>
    <name evidence="2" type="ORF">H9815_05585</name>
</gene>
<reference evidence="2" key="1">
    <citation type="journal article" date="2021" name="PeerJ">
        <title>Extensive microbial diversity within the chicken gut microbiome revealed by metagenomics and culture.</title>
        <authorList>
            <person name="Gilroy R."/>
            <person name="Ravi A."/>
            <person name="Getino M."/>
            <person name="Pursley I."/>
            <person name="Horton D.L."/>
            <person name="Alikhan N.F."/>
            <person name="Baker D."/>
            <person name="Gharbi K."/>
            <person name="Hall N."/>
            <person name="Watson M."/>
            <person name="Adriaenssens E.M."/>
            <person name="Foster-Nyarko E."/>
            <person name="Jarju S."/>
            <person name="Secka A."/>
            <person name="Antonio M."/>
            <person name="Oren A."/>
            <person name="Chaudhuri R.R."/>
            <person name="La Ragione R."/>
            <person name="Hildebrand F."/>
            <person name="Pallen M.J."/>
        </authorList>
    </citation>
    <scope>NUCLEOTIDE SEQUENCE</scope>
    <source>
        <strain evidence="2">ChiGjej4B4-7305</strain>
    </source>
</reference>
<dbReference type="Proteomes" id="UP000824037">
    <property type="component" value="Unassembled WGS sequence"/>
</dbReference>
<sequence>MYHVPSGAPDRLLDVAGVAALQRPASRRSPWWVLVGVLAVLLTVLPLGLFAFVGGGHSQSGDGLEHLLGRTERVTAQVDAVQVDGYCRRQSRVRFRIELSWTAGPPPGHSVYRICGDAPAVGENIRPWVDSGGAVFLDSPATARLAMGGIGLVLGIATVGTGAAMLVPMARRRRRLLAAANAPLLPPVPVFAEENRGRKLGFPFRPAPQVAGVAPPMWALSILSAAPGRPLKLTSRRKLTGEWHFRAGPVLDSGRQLGVLER</sequence>
<evidence type="ECO:0000256" key="1">
    <source>
        <dbReference type="SAM" id="Phobius"/>
    </source>
</evidence>
<dbReference type="AlphaFoldDB" id="A0A9D2J3K3"/>
<evidence type="ECO:0000313" key="3">
    <source>
        <dbReference type="Proteomes" id="UP000824037"/>
    </source>
</evidence>
<dbReference type="EMBL" id="DXBY01000088">
    <property type="protein sequence ID" value="HIZ35228.1"/>
    <property type="molecule type" value="Genomic_DNA"/>
</dbReference>
<keyword evidence="1" id="KW-0472">Membrane</keyword>
<feature type="transmembrane region" description="Helical" evidence="1">
    <location>
        <begin position="31"/>
        <end position="53"/>
    </location>
</feature>
<reference evidence="2" key="2">
    <citation type="submission" date="2021-04" db="EMBL/GenBank/DDBJ databases">
        <authorList>
            <person name="Gilroy R."/>
        </authorList>
    </citation>
    <scope>NUCLEOTIDE SEQUENCE</scope>
    <source>
        <strain evidence="2">ChiGjej4B4-7305</strain>
    </source>
</reference>
<comment type="caution">
    <text evidence="2">The sequence shown here is derived from an EMBL/GenBank/DDBJ whole genome shotgun (WGS) entry which is preliminary data.</text>
</comment>
<keyword evidence="1" id="KW-0812">Transmembrane</keyword>
<name>A0A9D2J3K3_9MICO</name>
<keyword evidence="1" id="KW-1133">Transmembrane helix</keyword>
<evidence type="ECO:0008006" key="4">
    <source>
        <dbReference type="Google" id="ProtNLM"/>
    </source>
</evidence>